<dbReference type="InterPro" id="IPR050256">
    <property type="entry name" value="Glycosyltransferase_2"/>
</dbReference>
<dbReference type="EMBL" id="QQST01000002">
    <property type="protein sequence ID" value="RDI70004.1"/>
    <property type="molecule type" value="Genomic_DNA"/>
</dbReference>
<feature type="domain" description="Glycosyltransferase 2-like" evidence="2">
    <location>
        <begin position="44"/>
        <end position="201"/>
    </location>
</feature>
<keyword evidence="1" id="KW-0812">Transmembrane</keyword>
<evidence type="ECO:0000313" key="3">
    <source>
        <dbReference type="EMBL" id="RDI70004.1"/>
    </source>
</evidence>
<dbReference type="AlphaFoldDB" id="A0A370IKH6"/>
<evidence type="ECO:0000256" key="1">
    <source>
        <dbReference type="SAM" id="Phobius"/>
    </source>
</evidence>
<dbReference type="PANTHER" id="PTHR48090:SF7">
    <property type="entry name" value="RFBJ PROTEIN"/>
    <property type="match status" value="1"/>
</dbReference>
<dbReference type="InterPro" id="IPR029044">
    <property type="entry name" value="Nucleotide-diphossugar_trans"/>
</dbReference>
<keyword evidence="4" id="KW-1185">Reference proteome</keyword>
<dbReference type="CDD" id="cd04179">
    <property type="entry name" value="DPM_DPG-synthase_like"/>
    <property type="match status" value="1"/>
</dbReference>
<dbReference type="InterPro" id="IPR001173">
    <property type="entry name" value="Glyco_trans_2-like"/>
</dbReference>
<dbReference type="Proteomes" id="UP000255421">
    <property type="component" value="Unassembled WGS sequence"/>
</dbReference>
<comment type="caution">
    <text evidence="3">The sequence shown here is derived from an EMBL/GenBank/DDBJ whole genome shotgun (WGS) entry which is preliminary data.</text>
</comment>
<reference evidence="3 4" key="1">
    <citation type="submission" date="2018-07" db="EMBL/GenBank/DDBJ databases">
        <title>Genome sequence of extremly halophilic archaeon Halopelagius longus strain BC12-B1.</title>
        <authorList>
            <person name="Zhang X."/>
        </authorList>
    </citation>
    <scope>NUCLEOTIDE SEQUENCE [LARGE SCALE GENOMIC DNA]</scope>
    <source>
        <strain evidence="3 4">BC12-B1</strain>
    </source>
</reference>
<dbReference type="Pfam" id="PF00535">
    <property type="entry name" value="Glycos_transf_2"/>
    <property type="match status" value="1"/>
</dbReference>
<keyword evidence="1" id="KW-0472">Membrane</keyword>
<keyword evidence="1" id="KW-1133">Transmembrane helix</keyword>
<organism evidence="3 4">
    <name type="scientific">Halopelagius longus</name>
    <dbReference type="NCBI Taxonomy" id="1236180"/>
    <lineage>
        <taxon>Archaea</taxon>
        <taxon>Methanobacteriati</taxon>
        <taxon>Methanobacteriota</taxon>
        <taxon>Stenosarchaea group</taxon>
        <taxon>Halobacteria</taxon>
        <taxon>Halobacteriales</taxon>
        <taxon>Haloferacaceae</taxon>
    </lineage>
</organism>
<gene>
    <name evidence="3" type="ORF">DWB78_15340</name>
</gene>
<protein>
    <submittedName>
        <fullName evidence="3">Glycosyltransferase family 2 protein</fullName>
    </submittedName>
</protein>
<evidence type="ECO:0000259" key="2">
    <source>
        <dbReference type="Pfam" id="PF00535"/>
    </source>
</evidence>
<keyword evidence="3" id="KW-0808">Transferase</keyword>
<dbReference type="PANTHER" id="PTHR48090">
    <property type="entry name" value="UNDECAPRENYL-PHOSPHATE 4-DEOXY-4-FORMAMIDO-L-ARABINOSE TRANSFERASE-RELATED"/>
    <property type="match status" value="1"/>
</dbReference>
<evidence type="ECO:0000313" key="4">
    <source>
        <dbReference type="Proteomes" id="UP000255421"/>
    </source>
</evidence>
<name>A0A370IKH6_9EURY</name>
<sequence>MHSISHESTYSARGNALERMDRTAATGEASRTVPEETGRTDALIVIPAYNEAATIGSVVLEARTVAEEVLVVDDGSTDATAELAAAAGARVIRHDTNRGKGTAIENAFEYARENDWQYLVLLDGDWQHRPKEADALLTACAEGPANIVIGSRYLDGNRGETALYRRVGQRVLDGITEANTGYSVTDSQSGFRAFDRTAIETVAVTDAGFGVESQMLESASERGLTVDEVPISVNYDVPDPNTSNPVRHGFSVAVRLLRTGGIRYPRFFLGAPGALLAVVGFVGVWWTVTAEATWTLSLLVGLLLSSLLCLCGVVLTTMSVRTTRAGRH</sequence>
<accession>A0A370IKH6</accession>
<feature type="transmembrane region" description="Helical" evidence="1">
    <location>
        <begin position="294"/>
        <end position="318"/>
    </location>
</feature>
<dbReference type="Gene3D" id="3.90.550.10">
    <property type="entry name" value="Spore Coat Polysaccharide Biosynthesis Protein SpsA, Chain A"/>
    <property type="match status" value="1"/>
</dbReference>
<proteinExistence type="predicted"/>
<dbReference type="SUPFAM" id="SSF53448">
    <property type="entry name" value="Nucleotide-diphospho-sugar transferases"/>
    <property type="match status" value="1"/>
</dbReference>
<dbReference type="GO" id="GO:0016740">
    <property type="term" value="F:transferase activity"/>
    <property type="evidence" value="ECO:0007669"/>
    <property type="project" value="UniProtKB-KW"/>
</dbReference>
<feature type="transmembrane region" description="Helical" evidence="1">
    <location>
        <begin position="267"/>
        <end position="288"/>
    </location>
</feature>